<dbReference type="PANTHER" id="PTHR33172">
    <property type="entry name" value="OS08G0516900 PROTEIN"/>
    <property type="match status" value="1"/>
</dbReference>
<dbReference type="AlphaFoldDB" id="A0ABD0TW08"/>
<organism evidence="4 5">
    <name type="scientific">Dendrobium thyrsiflorum</name>
    <name type="common">Pinecone-like raceme dendrobium</name>
    <name type="synonym">Orchid</name>
    <dbReference type="NCBI Taxonomy" id="117978"/>
    <lineage>
        <taxon>Eukaryota</taxon>
        <taxon>Viridiplantae</taxon>
        <taxon>Streptophyta</taxon>
        <taxon>Embryophyta</taxon>
        <taxon>Tracheophyta</taxon>
        <taxon>Spermatophyta</taxon>
        <taxon>Magnoliopsida</taxon>
        <taxon>Liliopsida</taxon>
        <taxon>Asparagales</taxon>
        <taxon>Orchidaceae</taxon>
        <taxon>Epidendroideae</taxon>
        <taxon>Malaxideae</taxon>
        <taxon>Dendrobiinae</taxon>
        <taxon>Dendrobium</taxon>
    </lineage>
</organism>
<gene>
    <name evidence="4" type="ORF">M5K25_025926</name>
</gene>
<proteinExistence type="predicted"/>
<dbReference type="GO" id="GO:0006950">
    <property type="term" value="P:response to stress"/>
    <property type="evidence" value="ECO:0007669"/>
    <property type="project" value="UniProtKB-ARBA"/>
</dbReference>
<comment type="caution">
    <text evidence="4">The sequence shown here is derived from an EMBL/GenBank/DDBJ whole genome shotgun (WGS) entry which is preliminary data.</text>
</comment>
<keyword evidence="2" id="KW-0539">Nucleus</keyword>
<protein>
    <recommendedName>
        <fullName evidence="6">Oxidative stress 3</fullName>
    </recommendedName>
</protein>
<evidence type="ECO:0000256" key="2">
    <source>
        <dbReference type="ARBA" id="ARBA00023242"/>
    </source>
</evidence>
<evidence type="ECO:0000256" key="1">
    <source>
        <dbReference type="ARBA" id="ARBA00004123"/>
    </source>
</evidence>
<evidence type="ECO:0000313" key="5">
    <source>
        <dbReference type="Proteomes" id="UP001552299"/>
    </source>
</evidence>
<evidence type="ECO:0008006" key="6">
    <source>
        <dbReference type="Google" id="ProtNLM"/>
    </source>
</evidence>
<accession>A0ABD0TW08</accession>
<keyword evidence="5" id="KW-1185">Reference proteome</keyword>
<evidence type="ECO:0000256" key="3">
    <source>
        <dbReference type="SAM" id="MobiDB-lite"/>
    </source>
</evidence>
<dbReference type="PANTHER" id="PTHR33172:SF99">
    <property type="entry name" value="COLD INDUCED PROTEIN-LIKE"/>
    <property type="match status" value="1"/>
</dbReference>
<feature type="region of interest" description="Disordered" evidence="3">
    <location>
        <begin position="1"/>
        <end position="21"/>
    </location>
</feature>
<comment type="subcellular location">
    <subcellularLocation>
        <location evidence="1">Nucleus</location>
    </subcellularLocation>
</comment>
<dbReference type="Proteomes" id="UP001552299">
    <property type="component" value="Unassembled WGS sequence"/>
</dbReference>
<name>A0ABD0TW08_DENTH</name>
<dbReference type="EMBL" id="JANQDX010000019">
    <property type="protein sequence ID" value="KAL0903870.1"/>
    <property type="molecule type" value="Genomic_DNA"/>
</dbReference>
<dbReference type="GO" id="GO:0005634">
    <property type="term" value="C:nucleus"/>
    <property type="evidence" value="ECO:0007669"/>
    <property type="project" value="UniProtKB-SubCell"/>
</dbReference>
<evidence type="ECO:0000313" key="4">
    <source>
        <dbReference type="EMBL" id="KAL0903870.1"/>
    </source>
</evidence>
<dbReference type="InterPro" id="IPR051992">
    <property type="entry name" value="OxStress_Response_Reg"/>
</dbReference>
<sequence>MAEGLKQKPCEISLSSGEDDYDDCDGSMFDEEDDEVSLSSFSSNSLAGPLYELSSLMSDLPIKRGLSKFFQGKSQSFSSLTEVKCIEDLAKKECPYNKRMKSYRRYEKLYMNQKLYYAPNHSSRIISKNAPRNSCGSMLGRSKSNKASSISIQKNYLYVLIKEKEED</sequence>
<reference evidence="4 5" key="1">
    <citation type="journal article" date="2024" name="Plant Biotechnol. J.">
        <title>Dendrobium thyrsiflorum genome and its molecular insights into genes involved in important horticultural traits.</title>
        <authorList>
            <person name="Chen B."/>
            <person name="Wang J.Y."/>
            <person name="Zheng P.J."/>
            <person name="Li K.L."/>
            <person name="Liang Y.M."/>
            <person name="Chen X.F."/>
            <person name="Zhang C."/>
            <person name="Zhao X."/>
            <person name="He X."/>
            <person name="Zhang G.Q."/>
            <person name="Liu Z.J."/>
            <person name="Xu Q."/>
        </authorList>
    </citation>
    <scope>NUCLEOTIDE SEQUENCE [LARGE SCALE GENOMIC DNA]</scope>
    <source>
        <strain evidence="4">GZMU011</strain>
    </source>
</reference>